<dbReference type="AlphaFoldDB" id="A0A5C5ZBB9"/>
<evidence type="ECO:0000313" key="4">
    <source>
        <dbReference type="Proteomes" id="UP000315010"/>
    </source>
</evidence>
<keyword evidence="4" id="KW-1185">Reference proteome</keyword>
<dbReference type="PANTHER" id="PTHR43639:SF1">
    <property type="entry name" value="SHORT-CHAIN DEHYDROGENASE_REDUCTASE FAMILY PROTEIN"/>
    <property type="match status" value="1"/>
</dbReference>
<dbReference type="FunFam" id="3.40.50.720:FF:000084">
    <property type="entry name" value="Short-chain dehydrogenase reductase"/>
    <property type="match status" value="1"/>
</dbReference>
<gene>
    <name evidence="3" type="primary">fadH</name>
    <name evidence="3" type="ORF">CA13_59150</name>
</gene>
<evidence type="ECO:0000256" key="2">
    <source>
        <dbReference type="ARBA" id="ARBA00023002"/>
    </source>
</evidence>
<evidence type="ECO:0000313" key="3">
    <source>
        <dbReference type="EMBL" id="TWT84437.1"/>
    </source>
</evidence>
<dbReference type="OrthoDB" id="266183at2"/>
<organism evidence="3 4">
    <name type="scientific">Novipirellula herctigrandis</name>
    <dbReference type="NCBI Taxonomy" id="2527986"/>
    <lineage>
        <taxon>Bacteria</taxon>
        <taxon>Pseudomonadati</taxon>
        <taxon>Planctomycetota</taxon>
        <taxon>Planctomycetia</taxon>
        <taxon>Pirellulales</taxon>
        <taxon>Pirellulaceae</taxon>
        <taxon>Novipirellula</taxon>
    </lineage>
</organism>
<accession>A0A5C5ZBB9</accession>
<dbReference type="Pfam" id="PF13561">
    <property type="entry name" value="adh_short_C2"/>
    <property type="match status" value="1"/>
</dbReference>
<dbReference type="PANTHER" id="PTHR43639">
    <property type="entry name" value="OXIDOREDUCTASE, SHORT-CHAIN DEHYDROGENASE/REDUCTASE FAMILY (AFU_ORTHOLOGUE AFUA_5G02870)"/>
    <property type="match status" value="1"/>
</dbReference>
<name>A0A5C5ZBB9_9BACT</name>
<dbReference type="RefSeq" id="WP_146402168.1">
    <property type="nucleotide sequence ID" value="NZ_SJPJ01000001.1"/>
</dbReference>
<dbReference type="InterPro" id="IPR020904">
    <property type="entry name" value="Sc_DH/Rdtase_CS"/>
</dbReference>
<dbReference type="PRINTS" id="PR00080">
    <property type="entry name" value="SDRFAMILY"/>
</dbReference>
<dbReference type="Gene3D" id="3.40.50.720">
    <property type="entry name" value="NAD(P)-binding Rossmann-like Domain"/>
    <property type="match status" value="1"/>
</dbReference>
<proteinExistence type="inferred from homology"/>
<comment type="similarity">
    <text evidence="1">Belongs to the short-chain dehydrogenases/reductases (SDR) family.</text>
</comment>
<dbReference type="InterPro" id="IPR036291">
    <property type="entry name" value="NAD(P)-bd_dom_sf"/>
</dbReference>
<dbReference type="Proteomes" id="UP000315010">
    <property type="component" value="Unassembled WGS sequence"/>
</dbReference>
<dbReference type="PRINTS" id="PR00081">
    <property type="entry name" value="GDHRDH"/>
</dbReference>
<sequence>MTLEINLDGKKALVTGVTSGIGAGIAAKLAEAGCDVTGCGRRAADDNGATAFLDSVHAHDRKAYYFSNDVSKPDEPQRLVDQAVDAMGDLDIVISNAGRNIFKGAENCSQADWDECMSLDLASHWRLGQAAKNHLTGNVRQPGVIVVITSNHAWNTIPGCFPYNVAKAGLVGLVQSLAIEWGPGIRSIGIAPGFIDTAGGDTWFNSFPDPSAERARTESMHPVGRIGSIEEIGHLCAFLASDLCGFINGTTLAVDGGRSALMQDD</sequence>
<protein>
    <submittedName>
        <fullName evidence="3">Putative 2,4-dienoyl-CoA reductase</fullName>
        <ecNumber evidence="3">1.3.1.34</ecNumber>
    </submittedName>
</protein>
<dbReference type="SUPFAM" id="SSF51735">
    <property type="entry name" value="NAD(P)-binding Rossmann-fold domains"/>
    <property type="match status" value="1"/>
</dbReference>
<dbReference type="PROSITE" id="PS00061">
    <property type="entry name" value="ADH_SHORT"/>
    <property type="match status" value="1"/>
</dbReference>
<comment type="caution">
    <text evidence="3">The sequence shown here is derived from an EMBL/GenBank/DDBJ whole genome shotgun (WGS) entry which is preliminary data.</text>
</comment>
<dbReference type="GO" id="GO:0008670">
    <property type="term" value="F:2,4-dienoyl-CoA reductase (NADPH) activity"/>
    <property type="evidence" value="ECO:0007669"/>
    <property type="project" value="UniProtKB-EC"/>
</dbReference>
<dbReference type="EC" id="1.3.1.34" evidence="3"/>
<evidence type="ECO:0000256" key="1">
    <source>
        <dbReference type="ARBA" id="ARBA00006484"/>
    </source>
</evidence>
<keyword evidence="2 3" id="KW-0560">Oxidoreductase</keyword>
<dbReference type="InterPro" id="IPR002347">
    <property type="entry name" value="SDR_fam"/>
</dbReference>
<dbReference type="CDD" id="cd05233">
    <property type="entry name" value="SDR_c"/>
    <property type="match status" value="1"/>
</dbReference>
<dbReference type="EMBL" id="SJPJ01000001">
    <property type="protein sequence ID" value="TWT84437.1"/>
    <property type="molecule type" value="Genomic_DNA"/>
</dbReference>
<reference evidence="3 4" key="1">
    <citation type="submission" date="2019-02" db="EMBL/GenBank/DDBJ databases">
        <title>Deep-cultivation of Planctomycetes and their phenomic and genomic characterization uncovers novel biology.</title>
        <authorList>
            <person name="Wiegand S."/>
            <person name="Jogler M."/>
            <person name="Boedeker C."/>
            <person name="Pinto D."/>
            <person name="Vollmers J."/>
            <person name="Rivas-Marin E."/>
            <person name="Kohn T."/>
            <person name="Peeters S.H."/>
            <person name="Heuer A."/>
            <person name="Rast P."/>
            <person name="Oberbeckmann S."/>
            <person name="Bunk B."/>
            <person name="Jeske O."/>
            <person name="Meyerdierks A."/>
            <person name="Storesund J.E."/>
            <person name="Kallscheuer N."/>
            <person name="Luecker S."/>
            <person name="Lage O.M."/>
            <person name="Pohl T."/>
            <person name="Merkel B.J."/>
            <person name="Hornburger P."/>
            <person name="Mueller R.-W."/>
            <person name="Bruemmer F."/>
            <person name="Labrenz M."/>
            <person name="Spormann A.M."/>
            <person name="Op Den Camp H."/>
            <person name="Overmann J."/>
            <person name="Amann R."/>
            <person name="Jetten M.S.M."/>
            <person name="Mascher T."/>
            <person name="Medema M.H."/>
            <person name="Devos D.P."/>
            <person name="Kaster A.-K."/>
            <person name="Ovreas L."/>
            <person name="Rohde M."/>
            <person name="Galperin M.Y."/>
            <person name="Jogler C."/>
        </authorList>
    </citation>
    <scope>NUCLEOTIDE SEQUENCE [LARGE SCALE GENOMIC DNA]</scope>
    <source>
        <strain evidence="3 4">CA13</strain>
    </source>
</reference>